<dbReference type="GO" id="GO:0003677">
    <property type="term" value="F:DNA binding"/>
    <property type="evidence" value="ECO:0007669"/>
    <property type="project" value="UniProtKB-KW"/>
</dbReference>
<dbReference type="InterPro" id="IPR047112">
    <property type="entry name" value="RecG/Mfd"/>
</dbReference>
<dbReference type="Proteomes" id="UP000271227">
    <property type="component" value="Unassembled WGS sequence"/>
</dbReference>
<evidence type="ECO:0000256" key="7">
    <source>
        <dbReference type="ARBA" id="ARBA00023204"/>
    </source>
</evidence>
<keyword evidence="12" id="KW-1185">Reference proteome</keyword>
<dbReference type="SMART" id="SM00487">
    <property type="entry name" value="DEXDc"/>
    <property type="match status" value="1"/>
</dbReference>
<evidence type="ECO:0000256" key="3">
    <source>
        <dbReference type="ARBA" id="ARBA00022801"/>
    </source>
</evidence>
<evidence type="ECO:0000256" key="4">
    <source>
        <dbReference type="ARBA" id="ARBA00022806"/>
    </source>
</evidence>
<proteinExistence type="predicted"/>
<sequence length="695" mass="75489">MARPDELFAYFGDIGGLPGIGPRNRVLVERVAGARLKDLLFHLPAGVIDRRYRPHAAVAEPGRIATLALTILKHVAPANRRTPYRVLARDDSGFMTLVFFHARADFLLRQMPVGSVRLVSGRVELFQGDRQITHPDYILAAEDEDSLPRIEPVYPLTQGLSLKTLEKAVRAALDRVPALAEWQDGPLLAREGWPSFHDALRALHAPVDAATLNPDSPVRRRLAMDELLASQLALALVRHAARRKRGRSLKGGGAVRGAIRRALPYALTADQDAAVRDILCDMAAPEAMLRLLQGDVGSGKTVVALLAMAAAAEAGAQSALIAPTEILALQHLDGIRPLAVAGGLEVAVLTGRHKGRARTEKLRALADGDIHILIGTHALLEDDVVFRDLGFAVIDEQHRFGVAQRARLAAKADRGLDILGMTATPIPRTLRLAAYGDMDVSRIREKPPGRKPVTTRVVPLSRLDEVVPALSRAVAQGARAYWVCPYVEDSAGDDVAAAEDRFQMLDGLFAGQVGLIHGRMKAADKDAVMTRFQAGEIAILVATTVIEVGVNVPEATIMVIEQAERFGLAQLHQLRGRVGRGAAASTCLLLRADEIGETARRRLNIMRETEDGFVIAEEDLKLRGGGDLLGTRQSGLPGFRLVDMEAHGDLLDIAQDDARRIVATDPTLEGRRGQALRLMLYLFERDEGVRWMLSG</sequence>
<evidence type="ECO:0000256" key="6">
    <source>
        <dbReference type="ARBA" id="ARBA00023125"/>
    </source>
</evidence>
<evidence type="ECO:0000313" key="11">
    <source>
        <dbReference type="EMBL" id="RMB04896.1"/>
    </source>
</evidence>
<dbReference type="PANTHER" id="PTHR47964:SF1">
    <property type="entry name" value="ATP-DEPENDENT DNA HELICASE HOMOLOG RECG, CHLOROPLASTIC"/>
    <property type="match status" value="1"/>
</dbReference>
<dbReference type="Pfam" id="PF00271">
    <property type="entry name" value="Helicase_C"/>
    <property type="match status" value="1"/>
</dbReference>
<evidence type="ECO:0000256" key="5">
    <source>
        <dbReference type="ARBA" id="ARBA00022840"/>
    </source>
</evidence>
<dbReference type="FunCoup" id="A0A3M0CDS4">
    <property type="interactions" value="525"/>
</dbReference>
<dbReference type="GO" id="GO:0006281">
    <property type="term" value="P:DNA repair"/>
    <property type="evidence" value="ECO:0007669"/>
    <property type="project" value="UniProtKB-KW"/>
</dbReference>
<dbReference type="GO" id="GO:0005524">
    <property type="term" value="F:ATP binding"/>
    <property type="evidence" value="ECO:0007669"/>
    <property type="project" value="UniProtKB-KW"/>
</dbReference>
<keyword evidence="6" id="KW-0238">DNA-binding</keyword>
<evidence type="ECO:0000259" key="9">
    <source>
        <dbReference type="PROSITE" id="PS51192"/>
    </source>
</evidence>
<feature type="domain" description="Helicase C-terminal" evidence="10">
    <location>
        <begin position="462"/>
        <end position="621"/>
    </location>
</feature>
<dbReference type="SUPFAM" id="SSF50249">
    <property type="entry name" value="Nucleic acid-binding proteins"/>
    <property type="match status" value="1"/>
</dbReference>
<dbReference type="Gene3D" id="2.40.50.140">
    <property type="entry name" value="Nucleic acid-binding proteins"/>
    <property type="match status" value="1"/>
</dbReference>
<gene>
    <name evidence="11" type="ORF">BXY39_2467</name>
</gene>
<keyword evidence="3" id="KW-0378">Hydrolase</keyword>
<organism evidence="11 12">
    <name type="scientific">Eilatimonas milleporae</name>
    <dbReference type="NCBI Taxonomy" id="911205"/>
    <lineage>
        <taxon>Bacteria</taxon>
        <taxon>Pseudomonadati</taxon>
        <taxon>Pseudomonadota</taxon>
        <taxon>Alphaproteobacteria</taxon>
        <taxon>Kordiimonadales</taxon>
        <taxon>Kordiimonadaceae</taxon>
        <taxon>Eilatimonas</taxon>
    </lineage>
</organism>
<dbReference type="Pfam" id="PF17191">
    <property type="entry name" value="RecG_wedge"/>
    <property type="match status" value="1"/>
</dbReference>
<dbReference type="InterPro" id="IPR014001">
    <property type="entry name" value="Helicase_ATP-bd"/>
</dbReference>
<keyword evidence="2" id="KW-0227">DNA damage</keyword>
<dbReference type="RefSeq" id="WP_121939151.1">
    <property type="nucleotide sequence ID" value="NZ_REFR01000012.1"/>
</dbReference>
<keyword evidence="4 11" id="KW-0347">Helicase</keyword>
<dbReference type="InterPro" id="IPR001650">
    <property type="entry name" value="Helicase_C-like"/>
</dbReference>
<dbReference type="SMART" id="SM00490">
    <property type="entry name" value="HELICc"/>
    <property type="match status" value="1"/>
</dbReference>
<dbReference type="OrthoDB" id="9804325at2"/>
<dbReference type="Pfam" id="PF00270">
    <property type="entry name" value="DEAD"/>
    <property type="match status" value="1"/>
</dbReference>
<dbReference type="EMBL" id="REFR01000012">
    <property type="protein sequence ID" value="RMB04896.1"/>
    <property type="molecule type" value="Genomic_DNA"/>
</dbReference>
<evidence type="ECO:0000259" key="10">
    <source>
        <dbReference type="PROSITE" id="PS51194"/>
    </source>
</evidence>
<keyword evidence="7" id="KW-0234">DNA repair</keyword>
<protein>
    <recommendedName>
        <fullName evidence="8">Probable DNA 3'-5' helicase RecG</fullName>
    </recommendedName>
</protein>
<dbReference type="InterPro" id="IPR033454">
    <property type="entry name" value="RecG_wedge"/>
</dbReference>
<dbReference type="PANTHER" id="PTHR47964">
    <property type="entry name" value="ATP-DEPENDENT DNA HELICASE HOMOLOG RECG, CHLOROPLASTIC"/>
    <property type="match status" value="1"/>
</dbReference>
<dbReference type="InParanoid" id="A0A3M0CDS4"/>
<dbReference type="GO" id="GO:0016787">
    <property type="term" value="F:hydrolase activity"/>
    <property type="evidence" value="ECO:0007669"/>
    <property type="project" value="UniProtKB-KW"/>
</dbReference>
<dbReference type="SUPFAM" id="SSF52540">
    <property type="entry name" value="P-loop containing nucleoside triphosphate hydrolases"/>
    <property type="match status" value="2"/>
</dbReference>
<dbReference type="InterPro" id="IPR045562">
    <property type="entry name" value="RecG_dom3_C"/>
</dbReference>
<keyword evidence="5" id="KW-0067">ATP-binding</keyword>
<dbReference type="CDD" id="cd04488">
    <property type="entry name" value="RecG_wedge_OBF"/>
    <property type="match status" value="1"/>
</dbReference>
<dbReference type="PROSITE" id="PS51194">
    <property type="entry name" value="HELICASE_CTER"/>
    <property type="match status" value="1"/>
</dbReference>
<evidence type="ECO:0000256" key="1">
    <source>
        <dbReference type="ARBA" id="ARBA00022741"/>
    </source>
</evidence>
<dbReference type="NCBIfam" id="NF008164">
    <property type="entry name" value="PRK10917.1-2"/>
    <property type="match status" value="1"/>
</dbReference>
<dbReference type="PROSITE" id="PS51192">
    <property type="entry name" value="HELICASE_ATP_BIND_1"/>
    <property type="match status" value="1"/>
</dbReference>
<reference evidence="11 12" key="1">
    <citation type="submission" date="2018-10" db="EMBL/GenBank/DDBJ databases">
        <title>Genomic Encyclopedia of Archaeal and Bacterial Type Strains, Phase II (KMG-II): from individual species to whole genera.</title>
        <authorList>
            <person name="Goeker M."/>
        </authorList>
    </citation>
    <scope>NUCLEOTIDE SEQUENCE [LARGE SCALE GENOMIC DNA]</scope>
    <source>
        <strain evidence="11 12">DSM 25217</strain>
    </source>
</reference>
<accession>A0A3M0CDS4</accession>
<dbReference type="Pfam" id="PF19833">
    <property type="entry name" value="RecG_dom3_C"/>
    <property type="match status" value="1"/>
</dbReference>
<evidence type="ECO:0000256" key="2">
    <source>
        <dbReference type="ARBA" id="ARBA00022763"/>
    </source>
</evidence>
<dbReference type="Gene3D" id="3.40.50.300">
    <property type="entry name" value="P-loop containing nucleotide triphosphate hydrolases"/>
    <property type="match status" value="2"/>
</dbReference>
<dbReference type="InterPro" id="IPR012340">
    <property type="entry name" value="NA-bd_OB-fold"/>
</dbReference>
<dbReference type="GO" id="GO:0003678">
    <property type="term" value="F:DNA helicase activity"/>
    <property type="evidence" value="ECO:0007669"/>
    <property type="project" value="TreeGrafter"/>
</dbReference>
<feature type="domain" description="Helicase ATP-binding" evidence="9">
    <location>
        <begin position="281"/>
        <end position="443"/>
    </location>
</feature>
<name>A0A3M0CDS4_9PROT</name>
<dbReference type="InterPro" id="IPR027417">
    <property type="entry name" value="P-loop_NTPase"/>
</dbReference>
<keyword evidence="1" id="KW-0547">Nucleotide-binding</keyword>
<dbReference type="InterPro" id="IPR011545">
    <property type="entry name" value="DEAD/DEAH_box_helicase_dom"/>
</dbReference>
<comment type="caution">
    <text evidence="11">The sequence shown here is derived from an EMBL/GenBank/DDBJ whole genome shotgun (WGS) entry which is preliminary data.</text>
</comment>
<evidence type="ECO:0000256" key="8">
    <source>
        <dbReference type="ARBA" id="ARBA00049819"/>
    </source>
</evidence>
<evidence type="ECO:0000313" key="12">
    <source>
        <dbReference type="Proteomes" id="UP000271227"/>
    </source>
</evidence>
<dbReference type="AlphaFoldDB" id="A0A3M0CDS4"/>